<evidence type="ECO:0000313" key="1">
    <source>
        <dbReference type="EMBL" id="CAB4263182.1"/>
    </source>
</evidence>
<organism evidence="1 2">
    <name type="scientific">Prunus armeniaca</name>
    <name type="common">Apricot</name>
    <name type="synonym">Armeniaca vulgaris</name>
    <dbReference type="NCBI Taxonomy" id="36596"/>
    <lineage>
        <taxon>Eukaryota</taxon>
        <taxon>Viridiplantae</taxon>
        <taxon>Streptophyta</taxon>
        <taxon>Embryophyta</taxon>
        <taxon>Tracheophyta</taxon>
        <taxon>Spermatophyta</taxon>
        <taxon>Magnoliopsida</taxon>
        <taxon>eudicotyledons</taxon>
        <taxon>Gunneridae</taxon>
        <taxon>Pentapetalae</taxon>
        <taxon>rosids</taxon>
        <taxon>fabids</taxon>
        <taxon>Rosales</taxon>
        <taxon>Rosaceae</taxon>
        <taxon>Amygdaloideae</taxon>
        <taxon>Amygdaleae</taxon>
        <taxon>Prunus</taxon>
    </lineage>
</organism>
<reference evidence="1 2" key="1">
    <citation type="submission" date="2020-05" db="EMBL/GenBank/DDBJ databases">
        <authorList>
            <person name="Campoy J."/>
            <person name="Schneeberger K."/>
            <person name="Spophaly S."/>
        </authorList>
    </citation>
    <scope>NUCLEOTIDE SEQUENCE [LARGE SCALE GENOMIC DNA]</scope>
    <source>
        <strain evidence="1">PruArmRojPasFocal</strain>
    </source>
</reference>
<proteinExistence type="predicted"/>
<dbReference type="EMBL" id="CAEKDK010000001">
    <property type="protein sequence ID" value="CAB4263182.1"/>
    <property type="molecule type" value="Genomic_DNA"/>
</dbReference>
<name>A0A6J5TI48_PRUAR</name>
<dbReference type="Proteomes" id="UP000507222">
    <property type="component" value="Unassembled WGS sequence"/>
</dbReference>
<sequence>MLRISHGSLCLWRRFNVGKRWIFNLQGEAVLLILRVSREFELLRFLRLLASVESREWVLWLLASAVLDFILQDSFVVFCRLCTWVAVRQCLCAEVYVIKLCCFGRVCEGFSLGLLLQLNRQRGWACDMLWYGDSGNIRQLHYCMLEGVYVSACCTFGKMLAERSIGGLSISLGSILSYRKVGFVSLRRWFLDESCPTLPFGNFRSSDRRPHLMVASFQDLSLLSIGGLSISLGSIISYRKETTPYGDEDDMCDTSLGVLRNFPTSRCGFDRLVRVVIGDRCWPCKHSSIKAKRDAIADEVVFGDLHEICFRCSLSKILGFGCAEKGLGIGCCTALATSCLSPGENDRSLLRVEVDGLPSWILEAWELVPSFVSLKDIAGGLQLEDRNAAV</sequence>
<accession>A0A6J5TI48</accession>
<dbReference type="AlphaFoldDB" id="A0A6J5TI48"/>
<evidence type="ECO:0000313" key="2">
    <source>
        <dbReference type="Proteomes" id="UP000507222"/>
    </source>
</evidence>
<gene>
    <name evidence="1" type="ORF">CURHAP_LOCUS2987</name>
</gene>
<protein>
    <submittedName>
        <fullName evidence="1">Uncharacterized protein</fullName>
    </submittedName>
</protein>